<keyword evidence="1" id="KW-0677">Repeat</keyword>
<feature type="compositionally biased region" description="Pro residues" evidence="4">
    <location>
        <begin position="154"/>
        <end position="164"/>
    </location>
</feature>
<protein>
    <recommendedName>
        <fullName evidence="7">Ankyrin</fullName>
    </recommendedName>
</protein>
<dbReference type="Gene3D" id="1.25.40.20">
    <property type="entry name" value="Ankyrin repeat-containing domain"/>
    <property type="match status" value="1"/>
</dbReference>
<accession>A0ABP1D4S5</accession>
<dbReference type="PROSITE" id="PS50297">
    <property type="entry name" value="ANK_REP_REGION"/>
    <property type="match status" value="2"/>
</dbReference>
<gene>
    <name evidence="5" type="ORF">GFSPODELE1_LOCUS4295</name>
</gene>
<dbReference type="PROSITE" id="PS50088">
    <property type="entry name" value="ANK_REPEAT"/>
    <property type="match status" value="2"/>
</dbReference>
<dbReference type="SMART" id="SM00248">
    <property type="entry name" value="ANK"/>
    <property type="match status" value="3"/>
</dbReference>
<name>A0ABP1D4S5_9APHY</name>
<evidence type="ECO:0008006" key="7">
    <source>
        <dbReference type="Google" id="ProtNLM"/>
    </source>
</evidence>
<dbReference type="PANTHER" id="PTHR24171:SF9">
    <property type="entry name" value="ANKYRIN REPEAT DOMAIN-CONTAINING PROTEIN 39"/>
    <property type="match status" value="1"/>
</dbReference>
<evidence type="ECO:0000256" key="4">
    <source>
        <dbReference type="SAM" id="MobiDB-lite"/>
    </source>
</evidence>
<dbReference type="SUPFAM" id="SSF48403">
    <property type="entry name" value="Ankyrin repeat"/>
    <property type="match status" value="1"/>
</dbReference>
<keyword evidence="2 3" id="KW-0040">ANK repeat</keyword>
<dbReference type="Pfam" id="PF12796">
    <property type="entry name" value="Ank_2"/>
    <property type="match status" value="1"/>
</dbReference>
<evidence type="ECO:0000256" key="3">
    <source>
        <dbReference type="PROSITE-ProRule" id="PRU00023"/>
    </source>
</evidence>
<feature type="repeat" description="ANK" evidence="3">
    <location>
        <begin position="59"/>
        <end position="91"/>
    </location>
</feature>
<keyword evidence="6" id="KW-1185">Reference proteome</keyword>
<organism evidence="5 6">
    <name type="scientific">Somion occarium</name>
    <dbReference type="NCBI Taxonomy" id="3059160"/>
    <lineage>
        <taxon>Eukaryota</taxon>
        <taxon>Fungi</taxon>
        <taxon>Dikarya</taxon>
        <taxon>Basidiomycota</taxon>
        <taxon>Agaricomycotina</taxon>
        <taxon>Agaricomycetes</taxon>
        <taxon>Polyporales</taxon>
        <taxon>Cerrenaceae</taxon>
        <taxon>Somion</taxon>
    </lineage>
</organism>
<dbReference type="EMBL" id="OZ037945">
    <property type="protein sequence ID" value="CAL1702896.1"/>
    <property type="molecule type" value="Genomic_DNA"/>
</dbReference>
<evidence type="ECO:0000313" key="6">
    <source>
        <dbReference type="Proteomes" id="UP001497453"/>
    </source>
</evidence>
<evidence type="ECO:0000313" key="5">
    <source>
        <dbReference type="EMBL" id="CAL1702896.1"/>
    </source>
</evidence>
<feature type="region of interest" description="Disordered" evidence="4">
    <location>
        <begin position="144"/>
        <end position="164"/>
    </location>
</feature>
<dbReference type="PANTHER" id="PTHR24171">
    <property type="entry name" value="ANKYRIN REPEAT DOMAIN-CONTAINING PROTEIN 39-RELATED"/>
    <property type="match status" value="1"/>
</dbReference>
<evidence type="ECO:0000256" key="2">
    <source>
        <dbReference type="ARBA" id="ARBA00023043"/>
    </source>
</evidence>
<reference evidence="6" key="1">
    <citation type="submission" date="2024-04" db="EMBL/GenBank/DDBJ databases">
        <authorList>
            <person name="Shaw F."/>
            <person name="Minotto A."/>
        </authorList>
    </citation>
    <scope>NUCLEOTIDE SEQUENCE [LARGE SCALE GENOMIC DNA]</scope>
</reference>
<dbReference type="Proteomes" id="UP001497453">
    <property type="component" value="Chromosome 2"/>
</dbReference>
<sequence>MSTSTAAVGSNSAPAIGGSLPTETVDFAHRMFDAARNGDKILLEAAVGAGLPVNLTNPQGNTLLMLAAYAGHAEVSKFLVDKGADVNRLNDLGQSPLAGAVFKGYDDVVRVLFAAGADPRSGTPTAIQTARMFGRTDLLTLLGANEEDMKENVPLPPGPPPTSG</sequence>
<dbReference type="InterPro" id="IPR002110">
    <property type="entry name" value="Ankyrin_rpt"/>
</dbReference>
<feature type="repeat" description="ANK" evidence="3">
    <location>
        <begin position="92"/>
        <end position="124"/>
    </location>
</feature>
<dbReference type="InterPro" id="IPR036770">
    <property type="entry name" value="Ankyrin_rpt-contain_sf"/>
</dbReference>
<evidence type="ECO:0000256" key="1">
    <source>
        <dbReference type="ARBA" id="ARBA00022737"/>
    </source>
</evidence>
<proteinExistence type="predicted"/>